<dbReference type="Proteomes" id="UP000271889">
    <property type="component" value="Unassembled WGS sequence"/>
</dbReference>
<gene>
    <name evidence="2" type="ORF">CGOC_LOCUS5524</name>
</gene>
<dbReference type="EMBL" id="UYRV01016893">
    <property type="protein sequence ID" value="VDK62576.1"/>
    <property type="molecule type" value="Genomic_DNA"/>
</dbReference>
<dbReference type="Pfam" id="PF00144">
    <property type="entry name" value="Beta-lactamase"/>
    <property type="match status" value="1"/>
</dbReference>
<evidence type="ECO:0000313" key="2">
    <source>
        <dbReference type="EMBL" id="VDK62576.1"/>
    </source>
</evidence>
<feature type="domain" description="Beta-lactamase-related" evidence="1">
    <location>
        <begin position="28"/>
        <end position="212"/>
    </location>
</feature>
<dbReference type="PANTHER" id="PTHR43319:SF2">
    <property type="entry name" value="BETA-LACTAMASE-RELATED DOMAIN-CONTAINING PROTEIN"/>
    <property type="match status" value="1"/>
</dbReference>
<evidence type="ECO:0000259" key="1">
    <source>
        <dbReference type="Pfam" id="PF00144"/>
    </source>
</evidence>
<organism evidence="2 3">
    <name type="scientific">Cylicostephanus goldi</name>
    <name type="common">Nematode worm</name>
    <dbReference type="NCBI Taxonomy" id="71465"/>
    <lineage>
        <taxon>Eukaryota</taxon>
        <taxon>Metazoa</taxon>
        <taxon>Ecdysozoa</taxon>
        <taxon>Nematoda</taxon>
        <taxon>Chromadorea</taxon>
        <taxon>Rhabditida</taxon>
        <taxon>Rhabditina</taxon>
        <taxon>Rhabditomorpha</taxon>
        <taxon>Strongyloidea</taxon>
        <taxon>Strongylidae</taxon>
        <taxon>Cylicostephanus</taxon>
    </lineage>
</organism>
<evidence type="ECO:0000313" key="3">
    <source>
        <dbReference type="Proteomes" id="UP000271889"/>
    </source>
</evidence>
<proteinExistence type="predicted"/>
<dbReference type="AlphaFoldDB" id="A0A3P6RKX8"/>
<accession>A0A3P6RKX8</accession>
<reference evidence="2 3" key="1">
    <citation type="submission" date="2018-11" db="EMBL/GenBank/DDBJ databases">
        <authorList>
            <consortium name="Pathogen Informatics"/>
        </authorList>
    </citation>
    <scope>NUCLEOTIDE SEQUENCE [LARGE SCALE GENOMIC DNA]</scope>
</reference>
<dbReference type="InterPro" id="IPR001466">
    <property type="entry name" value="Beta-lactam-related"/>
</dbReference>
<protein>
    <recommendedName>
        <fullName evidence="1">Beta-lactamase-related domain-containing protein</fullName>
    </recommendedName>
</protein>
<dbReference type="InterPro" id="IPR012338">
    <property type="entry name" value="Beta-lactam/transpept-like"/>
</dbReference>
<sequence length="251" mass="28543">MKNDSQAFILFFLAGVDVPTFEHMSFRQHFIDGLEPEGASLAVYVDDKKVVDLWGGYADFQANRIWKKDTITVAFSTTKAVAAVCIALLADRGRLSYDDLVSKHWPGFAKNGKENITVNWAVSHMAGLYYFETPITKLMVKDHNLIREAIENETPKFTPGERSGYHALTYGYLVDQIIRHTDEKKRGIGQFFREEIAQPNGEFSWFCLNANNDEWDLLNYASAVVLRAYQCARMKTDLAGLFINYTISLSE</sequence>
<dbReference type="SUPFAM" id="SSF56601">
    <property type="entry name" value="beta-lactamase/transpeptidase-like"/>
    <property type="match status" value="1"/>
</dbReference>
<dbReference type="OrthoDB" id="5946976at2759"/>
<keyword evidence="3" id="KW-1185">Reference proteome</keyword>
<dbReference type="PANTHER" id="PTHR43319">
    <property type="entry name" value="BETA-LACTAMASE-RELATED"/>
    <property type="match status" value="1"/>
</dbReference>
<dbReference type="Gene3D" id="3.40.710.10">
    <property type="entry name" value="DD-peptidase/beta-lactamase superfamily"/>
    <property type="match status" value="1"/>
</dbReference>
<name>A0A3P6RKX8_CYLGO</name>
<dbReference type="InterPro" id="IPR052907">
    <property type="entry name" value="Beta-lactamase/esterase"/>
</dbReference>